<reference evidence="9" key="1">
    <citation type="submission" date="2021-02" db="EMBL/GenBank/DDBJ databases">
        <authorList>
            <person name="Dougan E. K."/>
            <person name="Rhodes N."/>
            <person name="Thang M."/>
            <person name="Chan C."/>
        </authorList>
    </citation>
    <scope>NUCLEOTIDE SEQUENCE</scope>
</reference>
<dbReference type="InterPro" id="IPR001609">
    <property type="entry name" value="Myosin_head_motor_dom-like"/>
</dbReference>
<dbReference type="PROSITE" id="PS51456">
    <property type="entry name" value="MYOSIN_MOTOR"/>
    <property type="match status" value="1"/>
</dbReference>
<keyword evidence="5 6" id="KW-0009">Actin-binding</keyword>
<keyword evidence="3 6" id="KW-0518">Myosin</keyword>
<dbReference type="InterPro" id="IPR027417">
    <property type="entry name" value="P-loop_NTPase"/>
</dbReference>
<dbReference type="Proteomes" id="UP000604046">
    <property type="component" value="Unassembled WGS sequence"/>
</dbReference>
<proteinExistence type="inferred from homology"/>
<name>A0A812MAK1_9DINO</name>
<comment type="caution">
    <text evidence="6">Lacks conserved residue(s) required for the propagation of feature annotation.</text>
</comment>
<gene>
    <name evidence="9" type="primary">mhcA</name>
    <name evidence="9" type="ORF">SNAT2548_LOCUS13586</name>
</gene>
<keyword evidence="2" id="KW-0067">ATP-binding</keyword>
<dbReference type="PANTHER" id="PTHR13140:SF845">
    <property type="entry name" value="MYOSIN-LIKE PROTEIN"/>
    <property type="match status" value="1"/>
</dbReference>
<dbReference type="SUPFAM" id="SSF52540">
    <property type="entry name" value="P-loop containing nucleoside triphosphate hydrolases"/>
    <property type="match status" value="1"/>
</dbReference>
<dbReference type="SMART" id="SM00242">
    <property type="entry name" value="MYSc"/>
    <property type="match status" value="1"/>
</dbReference>
<dbReference type="GO" id="GO:0016020">
    <property type="term" value="C:membrane"/>
    <property type="evidence" value="ECO:0007669"/>
    <property type="project" value="TreeGrafter"/>
</dbReference>
<dbReference type="OrthoDB" id="6108017at2759"/>
<dbReference type="FunFam" id="1.10.10.820:FF:000001">
    <property type="entry name" value="Myosin heavy chain"/>
    <property type="match status" value="1"/>
</dbReference>
<accession>A0A812MAK1</accession>
<dbReference type="AlphaFoldDB" id="A0A812MAK1"/>
<keyword evidence="1" id="KW-0547">Nucleotide-binding</keyword>
<dbReference type="Gene3D" id="1.10.10.820">
    <property type="match status" value="1"/>
</dbReference>
<evidence type="ECO:0000256" key="5">
    <source>
        <dbReference type="ARBA" id="ARBA00023203"/>
    </source>
</evidence>
<dbReference type="GO" id="GO:0005524">
    <property type="term" value="F:ATP binding"/>
    <property type="evidence" value="ECO:0007669"/>
    <property type="project" value="UniProtKB-KW"/>
</dbReference>
<feature type="signal peptide" evidence="7">
    <location>
        <begin position="1"/>
        <end position="20"/>
    </location>
</feature>
<dbReference type="Gene3D" id="1.20.120.720">
    <property type="entry name" value="Myosin VI head, motor domain, U50 subdomain"/>
    <property type="match status" value="1"/>
</dbReference>
<comment type="caution">
    <text evidence="9">The sequence shown here is derived from an EMBL/GenBank/DDBJ whole genome shotgun (WGS) entry which is preliminary data.</text>
</comment>
<evidence type="ECO:0000256" key="7">
    <source>
        <dbReference type="SAM" id="SignalP"/>
    </source>
</evidence>
<dbReference type="GO" id="GO:0051015">
    <property type="term" value="F:actin filament binding"/>
    <property type="evidence" value="ECO:0007669"/>
    <property type="project" value="TreeGrafter"/>
</dbReference>
<feature type="domain" description="Myosin motor" evidence="8">
    <location>
        <begin position="1"/>
        <end position="336"/>
    </location>
</feature>
<sequence length="336" mass="36603">MLVTKFAALAALWFLGTAESTETTENSCMLQQKGREQGVAQAEEQGTAQAPPDAPQGFELKCTNCFCEDVTTAEKEPVDAETCAKHCGAVPFIYPLTYGNRCLCCGNSAKLIENPELPYVTDYLLELTRVCSQGSKERNYHIFFQLIEARNYAELKGLGIMEPKDYAYLRGCLPKAPGIDDAQFFEELKEAFQGLGIDSKAQLEVFSTVAAILMMGNVEFTEAGEAAELKDEAAVVKASDLLGVEVQALKPALLKRLIKVGKDVTQANRTAAQAKAAADAVARLLYGRLFKWLIKRINSCLSEGKKATGQFFGVLDIAPSSEDPAPPLLLRNLRDA</sequence>
<dbReference type="EMBL" id="CAJNDS010001446">
    <property type="protein sequence ID" value="CAE7260216.1"/>
    <property type="molecule type" value="Genomic_DNA"/>
</dbReference>
<dbReference type="PANTHER" id="PTHR13140">
    <property type="entry name" value="MYOSIN"/>
    <property type="match status" value="1"/>
</dbReference>
<evidence type="ECO:0000256" key="3">
    <source>
        <dbReference type="ARBA" id="ARBA00023123"/>
    </source>
</evidence>
<evidence type="ECO:0000313" key="9">
    <source>
        <dbReference type="EMBL" id="CAE7260216.1"/>
    </source>
</evidence>
<evidence type="ECO:0000256" key="1">
    <source>
        <dbReference type="ARBA" id="ARBA00022741"/>
    </source>
</evidence>
<organism evidence="9 10">
    <name type="scientific">Symbiodinium natans</name>
    <dbReference type="NCBI Taxonomy" id="878477"/>
    <lineage>
        <taxon>Eukaryota</taxon>
        <taxon>Sar</taxon>
        <taxon>Alveolata</taxon>
        <taxon>Dinophyceae</taxon>
        <taxon>Suessiales</taxon>
        <taxon>Symbiodiniaceae</taxon>
        <taxon>Symbiodinium</taxon>
    </lineage>
</organism>
<dbReference type="Pfam" id="PF00063">
    <property type="entry name" value="Myosin_head"/>
    <property type="match status" value="1"/>
</dbReference>
<keyword evidence="4" id="KW-0505">Motor protein</keyword>
<protein>
    <submittedName>
        <fullName evidence="9">MhcA protein</fullName>
    </submittedName>
</protein>
<evidence type="ECO:0000313" key="10">
    <source>
        <dbReference type="Proteomes" id="UP000604046"/>
    </source>
</evidence>
<feature type="chain" id="PRO_5032342882" evidence="7">
    <location>
        <begin position="21"/>
        <end position="336"/>
    </location>
</feature>
<evidence type="ECO:0000259" key="8">
    <source>
        <dbReference type="PROSITE" id="PS51456"/>
    </source>
</evidence>
<keyword evidence="7" id="KW-0732">Signal</keyword>
<evidence type="ECO:0000256" key="4">
    <source>
        <dbReference type="ARBA" id="ARBA00023175"/>
    </source>
</evidence>
<dbReference type="GO" id="GO:0005737">
    <property type="term" value="C:cytoplasm"/>
    <property type="evidence" value="ECO:0007669"/>
    <property type="project" value="TreeGrafter"/>
</dbReference>
<keyword evidence="10" id="KW-1185">Reference proteome</keyword>
<comment type="similarity">
    <text evidence="6">Belongs to the TRAFAC class myosin-kinesin ATPase superfamily. Myosin family.</text>
</comment>
<dbReference type="GO" id="GO:0016459">
    <property type="term" value="C:myosin complex"/>
    <property type="evidence" value="ECO:0007669"/>
    <property type="project" value="UniProtKB-KW"/>
</dbReference>
<dbReference type="GO" id="GO:0007015">
    <property type="term" value="P:actin filament organization"/>
    <property type="evidence" value="ECO:0007669"/>
    <property type="project" value="TreeGrafter"/>
</dbReference>
<evidence type="ECO:0000256" key="2">
    <source>
        <dbReference type="ARBA" id="ARBA00022840"/>
    </source>
</evidence>
<dbReference type="GO" id="GO:0000146">
    <property type="term" value="F:microfilament motor activity"/>
    <property type="evidence" value="ECO:0007669"/>
    <property type="project" value="TreeGrafter"/>
</dbReference>
<evidence type="ECO:0000256" key="6">
    <source>
        <dbReference type="PROSITE-ProRule" id="PRU00782"/>
    </source>
</evidence>